<comment type="caution">
    <text evidence="1">The sequence shown here is derived from an EMBL/GenBank/DDBJ whole genome shotgun (WGS) entry which is preliminary data.</text>
</comment>
<gene>
    <name evidence="1" type="ORF">A2627_03010</name>
</gene>
<evidence type="ECO:0000313" key="2">
    <source>
        <dbReference type="Proteomes" id="UP000178851"/>
    </source>
</evidence>
<reference evidence="1 2" key="1">
    <citation type="journal article" date="2016" name="Nat. Commun.">
        <title>Thousands of microbial genomes shed light on interconnected biogeochemical processes in an aquifer system.</title>
        <authorList>
            <person name="Anantharaman K."/>
            <person name="Brown C.T."/>
            <person name="Hug L.A."/>
            <person name="Sharon I."/>
            <person name="Castelle C.J."/>
            <person name="Probst A.J."/>
            <person name="Thomas B.C."/>
            <person name="Singh A."/>
            <person name="Wilkins M.J."/>
            <person name="Karaoz U."/>
            <person name="Brodie E.L."/>
            <person name="Williams K.H."/>
            <person name="Hubbard S.S."/>
            <person name="Banfield J.F."/>
        </authorList>
    </citation>
    <scope>NUCLEOTIDE SEQUENCE [LARGE SCALE GENOMIC DNA]</scope>
</reference>
<dbReference type="AlphaFoldDB" id="A0A1F7YC96"/>
<dbReference type="EMBL" id="MGGI01000025">
    <property type="protein sequence ID" value="OGM24913.1"/>
    <property type="molecule type" value="Genomic_DNA"/>
</dbReference>
<proteinExistence type="predicted"/>
<protein>
    <submittedName>
        <fullName evidence="1">Uncharacterized protein</fullName>
    </submittedName>
</protein>
<sequence length="223" mass="25215">MDSLKRLSKLYPKTYKLLQSYLNLDFGKVKVRCPYWINKINKGIRGPFSGKGTPGQIIKSAYSSAKREGIDIDKLKSYEITKLLKRNRIGVDCSGFAYHVLDTLDREKGGNGIADDLFLPAGRQAAKPRFPAWNPAWRASADLLTSEIVTKVIMLLNDVKVGDMIRTENGRHIYVTVDVSKKNIICSHSSSLLARDGGVNLQAFSKDHLKNNDKISIRRFKWW</sequence>
<name>A0A1F7YC96_9BACT</name>
<organism evidence="1 2">
    <name type="scientific">Candidatus Woesebacteria bacterium RIFCSPHIGHO2_01_FULL_39_28</name>
    <dbReference type="NCBI Taxonomy" id="1802496"/>
    <lineage>
        <taxon>Bacteria</taxon>
        <taxon>Candidatus Woeseibacteriota</taxon>
    </lineage>
</organism>
<evidence type="ECO:0000313" key="1">
    <source>
        <dbReference type="EMBL" id="OGM24913.1"/>
    </source>
</evidence>
<dbReference type="Proteomes" id="UP000178851">
    <property type="component" value="Unassembled WGS sequence"/>
</dbReference>
<accession>A0A1F7YC96</accession>